<name>A0A2T3AVA3_AMORE</name>
<dbReference type="Proteomes" id="UP000241818">
    <property type="component" value="Unassembled WGS sequence"/>
</dbReference>
<feature type="region of interest" description="Disordered" evidence="1">
    <location>
        <begin position="491"/>
        <end position="552"/>
    </location>
</feature>
<feature type="compositionally biased region" description="Basic and acidic residues" evidence="1">
    <location>
        <begin position="510"/>
        <end position="533"/>
    </location>
</feature>
<dbReference type="OrthoDB" id="5408102at2759"/>
<feature type="region of interest" description="Disordered" evidence="1">
    <location>
        <begin position="389"/>
        <end position="409"/>
    </location>
</feature>
<feature type="transmembrane region" description="Helical" evidence="2">
    <location>
        <begin position="68"/>
        <end position="89"/>
    </location>
</feature>
<feature type="region of interest" description="Disordered" evidence="1">
    <location>
        <begin position="216"/>
        <end position="240"/>
    </location>
</feature>
<keyword evidence="2" id="KW-0812">Transmembrane</keyword>
<dbReference type="RefSeq" id="XP_024718589.1">
    <property type="nucleotide sequence ID" value="XM_024869378.1"/>
</dbReference>
<dbReference type="EMBL" id="KZ679015">
    <property type="protein sequence ID" value="PSS12591.1"/>
    <property type="molecule type" value="Genomic_DNA"/>
</dbReference>
<gene>
    <name evidence="3" type="ORF">M430DRAFT_68801</name>
</gene>
<proteinExistence type="predicted"/>
<reference evidence="3 4" key="1">
    <citation type="journal article" date="2018" name="New Phytol.">
        <title>Comparative genomics and transcriptomics depict ericoid mycorrhizal fungi as versatile saprotrophs and plant mutualists.</title>
        <authorList>
            <person name="Martino E."/>
            <person name="Morin E."/>
            <person name="Grelet G.A."/>
            <person name="Kuo A."/>
            <person name="Kohler A."/>
            <person name="Daghino S."/>
            <person name="Barry K.W."/>
            <person name="Cichocki N."/>
            <person name="Clum A."/>
            <person name="Dockter R.B."/>
            <person name="Hainaut M."/>
            <person name="Kuo R.C."/>
            <person name="LaButti K."/>
            <person name="Lindahl B.D."/>
            <person name="Lindquist E.A."/>
            <person name="Lipzen A."/>
            <person name="Khouja H.R."/>
            <person name="Magnuson J."/>
            <person name="Murat C."/>
            <person name="Ohm R.A."/>
            <person name="Singer S.W."/>
            <person name="Spatafora J.W."/>
            <person name="Wang M."/>
            <person name="Veneault-Fourrey C."/>
            <person name="Henrissat B."/>
            <person name="Grigoriev I.V."/>
            <person name="Martin F.M."/>
            <person name="Perotto S."/>
        </authorList>
    </citation>
    <scope>NUCLEOTIDE SEQUENCE [LARGE SCALE GENOMIC DNA]</scope>
    <source>
        <strain evidence="3 4">ATCC 22711</strain>
    </source>
</reference>
<evidence type="ECO:0000256" key="1">
    <source>
        <dbReference type="SAM" id="MobiDB-lite"/>
    </source>
</evidence>
<evidence type="ECO:0000256" key="2">
    <source>
        <dbReference type="SAM" id="Phobius"/>
    </source>
</evidence>
<keyword evidence="2" id="KW-0472">Membrane</keyword>
<keyword evidence="4" id="KW-1185">Reference proteome</keyword>
<evidence type="ECO:0000313" key="4">
    <source>
        <dbReference type="Proteomes" id="UP000241818"/>
    </source>
</evidence>
<dbReference type="AlphaFoldDB" id="A0A2T3AVA3"/>
<dbReference type="STRING" id="857342.A0A2T3AVA3"/>
<keyword evidence="2" id="KW-1133">Transmembrane helix</keyword>
<dbReference type="InParanoid" id="A0A2T3AVA3"/>
<protein>
    <recommendedName>
        <fullName evidence="5">MFS maltose permease</fullName>
    </recommendedName>
</protein>
<sequence length="552" mass="61911">MRPRLPMRRIPFIRPFRPPNTLRPFTQNTLATRSRPQLPFLSPPNRRPIARFLTTDHKRWIKDEVWRAGKYTTVLWTLAGLLFMMAFGVQQEWLERKFPSPREWSWVTRKDFRSTKWDEDADDERDGLVDWARTGEGFRTLIKRLEDPKIDGKGLEEVDDGGILVAGIGKTGYDISKKSEPWRRGYYEVLMGAARAAEHLDGWVRDKKRNVAFPKNVVIGPSNPNPRPVPPGAKSAPREEDCEPAFESPETYYMRILTTRGFNEKQRMDAALAYAAWLDFKKTPEAALEMYKWALDIATANSPKQIVDPATGILNANAGIPSANVLSATTALAVHHAINSNLNVALPIFLSVLRARKSLTDAPTVRSTSTPDEEDGGLLKTVTSLVKSALMPPEYPPPPDDGTSPPLRGPKERCEEAGIMTYIGEILYASKTSKTSKEDGLAWTREAVDVAEEELRGKRIDKEAKKTCKQCLEVGLGNWATMVAHLAREEKEAEGQKTKTRSWLGFGGENQKEVPGRWKSEEQVVRERTRRASEFLGNPAGGAVGNSSVLFE</sequence>
<evidence type="ECO:0000313" key="3">
    <source>
        <dbReference type="EMBL" id="PSS12591.1"/>
    </source>
</evidence>
<dbReference type="GeneID" id="36577459"/>
<accession>A0A2T3AVA3</accession>
<organism evidence="3 4">
    <name type="scientific">Amorphotheca resinae ATCC 22711</name>
    <dbReference type="NCBI Taxonomy" id="857342"/>
    <lineage>
        <taxon>Eukaryota</taxon>
        <taxon>Fungi</taxon>
        <taxon>Dikarya</taxon>
        <taxon>Ascomycota</taxon>
        <taxon>Pezizomycotina</taxon>
        <taxon>Leotiomycetes</taxon>
        <taxon>Helotiales</taxon>
        <taxon>Amorphothecaceae</taxon>
        <taxon>Amorphotheca</taxon>
    </lineage>
</organism>
<evidence type="ECO:0008006" key="5">
    <source>
        <dbReference type="Google" id="ProtNLM"/>
    </source>
</evidence>